<accession>A0A0A9ALL7</accession>
<organism evidence="1">
    <name type="scientific">Arundo donax</name>
    <name type="common">Giant reed</name>
    <name type="synonym">Donax arundinaceus</name>
    <dbReference type="NCBI Taxonomy" id="35708"/>
    <lineage>
        <taxon>Eukaryota</taxon>
        <taxon>Viridiplantae</taxon>
        <taxon>Streptophyta</taxon>
        <taxon>Embryophyta</taxon>
        <taxon>Tracheophyta</taxon>
        <taxon>Spermatophyta</taxon>
        <taxon>Magnoliopsida</taxon>
        <taxon>Liliopsida</taxon>
        <taxon>Poales</taxon>
        <taxon>Poaceae</taxon>
        <taxon>PACMAD clade</taxon>
        <taxon>Arundinoideae</taxon>
        <taxon>Arundineae</taxon>
        <taxon>Arundo</taxon>
    </lineage>
</organism>
<proteinExistence type="predicted"/>
<reference evidence="1" key="2">
    <citation type="journal article" date="2015" name="Data Brief">
        <title>Shoot transcriptome of the giant reed, Arundo donax.</title>
        <authorList>
            <person name="Barrero R.A."/>
            <person name="Guerrero F.D."/>
            <person name="Moolhuijzen P."/>
            <person name="Goolsby J.A."/>
            <person name="Tidwell J."/>
            <person name="Bellgard S.E."/>
            <person name="Bellgard M.I."/>
        </authorList>
    </citation>
    <scope>NUCLEOTIDE SEQUENCE</scope>
    <source>
        <tissue evidence="1">Shoot tissue taken approximately 20 cm above the soil surface</tissue>
    </source>
</reference>
<dbReference type="EMBL" id="GBRH01247132">
    <property type="protein sequence ID" value="JAD50763.1"/>
    <property type="molecule type" value="Transcribed_RNA"/>
</dbReference>
<evidence type="ECO:0000313" key="1">
    <source>
        <dbReference type="EMBL" id="JAD50763.1"/>
    </source>
</evidence>
<reference evidence="1" key="1">
    <citation type="submission" date="2014-09" db="EMBL/GenBank/DDBJ databases">
        <authorList>
            <person name="Magalhaes I.L.F."/>
            <person name="Oliveira U."/>
            <person name="Santos F.R."/>
            <person name="Vidigal T.H.D.A."/>
            <person name="Brescovit A.D."/>
            <person name="Santos A.J."/>
        </authorList>
    </citation>
    <scope>NUCLEOTIDE SEQUENCE</scope>
    <source>
        <tissue evidence="1">Shoot tissue taken approximately 20 cm above the soil surface</tissue>
    </source>
</reference>
<sequence length="12" mass="1394">MQFQGSKVEKVI</sequence>
<name>A0A0A9ALL7_ARUDO</name>
<protein>
    <submittedName>
        <fullName evidence="1">Uncharacterized protein</fullName>
    </submittedName>
</protein>